<keyword evidence="4" id="KW-1133">Transmembrane helix</keyword>
<sequence length="261" mass="28893">MLTAKAAWLRRELFEMAARAGQGHLASVLSMVDILVALFYGMPMRFRPDDPNRDRLIISKGHATMGVYPILADLGFFPVEELDHYGSAGALLKIFGNISIPGIDVTTGSLGHGVGIGCGFAWAARQGNSQARTFVILSEGELYEGSTWESLLWAAHHELVNLTLIIDRNRNIILGDTEEYVRLDPLSDKLRSFGFVVHEVDGHSITQLVDVLSMTMEMTLPTVVVATTVKGKGISFMEGQAEWHYHKLTPELIEKGREELR</sequence>
<keyword evidence="4" id="KW-0472">Membrane</keyword>
<evidence type="ECO:0000313" key="6">
    <source>
        <dbReference type="EMBL" id="KKM19120.1"/>
    </source>
</evidence>
<proteinExistence type="inferred from homology"/>
<evidence type="ECO:0000256" key="2">
    <source>
        <dbReference type="ARBA" id="ARBA00007131"/>
    </source>
</evidence>
<evidence type="ECO:0000256" key="1">
    <source>
        <dbReference type="ARBA" id="ARBA00001964"/>
    </source>
</evidence>
<dbReference type="InterPro" id="IPR005474">
    <property type="entry name" value="Transketolase_N"/>
</dbReference>
<dbReference type="PANTHER" id="PTHR47514">
    <property type="entry name" value="TRANSKETOLASE N-TERMINAL SECTION-RELATED"/>
    <property type="match status" value="1"/>
</dbReference>
<evidence type="ECO:0000259" key="5">
    <source>
        <dbReference type="Pfam" id="PF00456"/>
    </source>
</evidence>
<feature type="domain" description="Transketolase N-terminal" evidence="5">
    <location>
        <begin position="16"/>
        <end position="259"/>
    </location>
</feature>
<dbReference type="EMBL" id="LAZR01014062">
    <property type="protein sequence ID" value="KKM19120.1"/>
    <property type="molecule type" value="Genomic_DNA"/>
</dbReference>
<gene>
    <name evidence="6" type="ORF">LCGC14_1658840</name>
</gene>
<dbReference type="Pfam" id="PF00456">
    <property type="entry name" value="Transketolase_N"/>
    <property type="match status" value="1"/>
</dbReference>
<dbReference type="CDD" id="cd02012">
    <property type="entry name" value="TPP_TK"/>
    <property type="match status" value="1"/>
</dbReference>
<comment type="similarity">
    <text evidence="2">Belongs to the transketolase family.</text>
</comment>
<keyword evidence="3" id="KW-0786">Thiamine pyrophosphate</keyword>
<comment type="caution">
    <text evidence="6">The sequence shown here is derived from an EMBL/GenBank/DDBJ whole genome shotgun (WGS) entry which is preliminary data.</text>
</comment>
<protein>
    <recommendedName>
        <fullName evidence="5">Transketolase N-terminal domain-containing protein</fullName>
    </recommendedName>
</protein>
<dbReference type="SUPFAM" id="SSF52518">
    <property type="entry name" value="Thiamin diphosphate-binding fold (THDP-binding)"/>
    <property type="match status" value="1"/>
</dbReference>
<reference evidence="6" key="1">
    <citation type="journal article" date="2015" name="Nature">
        <title>Complex archaea that bridge the gap between prokaryotes and eukaryotes.</title>
        <authorList>
            <person name="Spang A."/>
            <person name="Saw J.H."/>
            <person name="Jorgensen S.L."/>
            <person name="Zaremba-Niedzwiedzka K."/>
            <person name="Martijn J."/>
            <person name="Lind A.E."/>
            <person name="van Eijk R."/>
            <person name="Schleper C."/>
            <person name="Guy L."/>
            <person name="Ettema T.J."/>
        </authorList>
    </citation>
    <scope>NUCLEOTIDE SEQUENCE</scope>
</reference>
<evidence type="ECO:0000256" key="4">
    <source>
        <dbReference type="SAM" id="Phobius"/>
    </source>
</evidence>
<organism evidence="6">
    <name type="scientific">marine sediment metagenome</name>
    <dbReference type="NCBI Taxonomy" id="412755"/>
    <lineage>
        <taxon>unclassified sequences</taxon>
        <taxon>metagenomes</taxon>
        <taxon>ecological metagenomes</taxon>
    </lineage>
</organism>
<dbReference type="AlphaFoldDB" id="A0A0F9KUY4"/>
<dbReference type="Gene3D" id="3.40.50.970">
    <property type="match status" value="1"/>
</dbReference>
<comment type="cofactor">
    <cofactor evidence="1">
        <name>thiamine diphosphate</name>
        <dbReference type="ChEBI" id="CHEBI:58937"/>
    </cofactor>
</comment>
<dbReference type="InterPro" id="IPR029061">
    <property type="entry name" value="THDP-binding"/>
</dbReference>
<dbReference type="PANTHER" id="PTHR47514:SF1">
    <property type="entry name" value="TRANSKETOLASE N-TERMINAL SECTION-RELATED"/>
    <property type="match status" value="1"/>
</dbReference>
<keyword evidence="4" id="KW-0812">Transmembrane</keyword>
<evidence type="ECO:0000256" key="3">
    <source>
        <dbReference type="ARBA" id="ARBA00023052"/>
    </source>
</evidence>
<name>A0A0F9KUY4_9ZZZZ</name>
<accession>A0A0F9KUY4</accession>
<feature type="transmembrane region" description="Helical" evidence="4">
    <location>
        <begin position="20"/>
        <end position="40"/>
    </location>
</feature>